<dbReference type="InterPro" id="IPR037524">
    <property type="entry name" value="PA14/GLEYA"/>
</dbReference>
<dbReference type="PROSITE" id="PS51820">
    <property type="entry name" value="PA14"/>
    <property type="match status" value="1"/>
</dbReference>
<dbReference type="InterPro" id="IPR011050">
    <property type="entry name" value="Pectin_lyase_fold/virulence"/>
</dbReference>
<accession>A0ABW4WWN2</accession>
<dbReference type="NCBIfam" id="TIGR04183">
    <property type="entry name" value="Por_Secre_tail"/>
    <property type="match status" value="1"/>
</dbReference>
<dbReference type="InterPro" id="IPR052387">
    <property type="entry name" value="Fibrocystin"/>
</dbReference>
<dbReference type="Gene3D" id="3.90.182.10">
    <property type="entry name" value="Toxin - Anthrax Protective Antigen,domain 1"/>
    <property type="match status" value="1"/>
</dbReference>
<sequence length="867" mass="94007">MMNFNAGDTILFEGGKTFNGGIALTSEDKGTARNPIVIASYGNKKATINANGGLFSSGLGFQIYNTQGIEIRNLVIKGPGRTSSQTSIGINIYMDMARTRLSHIVVDDVEVSDFPYHGISIGSGSKTGGFDDISITNTSVHDIGDAGITSYADDVIAHRNIYVGYSKVFNISGLAAKSNSHSGSGIMLGGVDGGIVEYCEAYNNGWLNAWKSGGPVGIWGYYSNNLVIQHNESHHNYTGTTKDGGGFDLDGGCTNSIMQYNYSHDNDGAGYLLAQYSGAPAMKNIIVRYNISENDGRKNDYAGIQLWSTGSNGGIQNAEIYNNTVFVSPSKNGSPKAIYVQSGGISNATVRNNIFQTTGDLQVVRVQSNADIRFEGNNYWAEKGNVEIYWTGRTYTNLEDWRKTTNQEEVNGISTGLMADPEFESYNAGITLSDPAKLKTLKSYKLKATSNLVAKGLDLKAKFKTDIGEIDFWGNSLNQLKEVSIGAFQGIKSSNNVKKNSQSITFESISDKASNDVPFKLEASASSGLPISYNIISGPATVSGDKLTITGTGKVEVEASQSGNDNFYAATPVKQTFKVKKASKTEESPAQDVSLSCSATGTILREQWDNVKDSEVSASNFNGSPSSSNMLTSFEAESNKRDFYAARISGYICPPQTGDYTFWVAGDNNAELWLSTDDNPNNKVKIAYTKDWTNARQWDKYASQKSKPVRLEAGKRYYVEALQQEEWGGDNLAVAWQMPDGSKEAPIAGSHLSPFQVNTLSTSSTSKALVVQPQENLTSSNDELTVYPNPLSDRATVGFVLQENAQTTLEVYDLSGKLVQKLFNGIVKAGEPLELTLKANDLRPGLYLVKMKSNNRIITKKIIKSAY</sequence>
<dbReference type="PANTHER" id="PTHR46769:SF2">
    <property type="entry name" value="FIBROCYSTIN-L ISOFORM 2 PRECURSOR-RELATED"/>
    <property type="match status" value="1"/>
</dbReference>
<dbReference type="SUPFAM" id="SSF51126">
    <property type="entry name" value="Pectin lyase-like"/>
    <property type="match status" value="1"/>
</dbReference>
<dbReference type="InterPro" id="IPR012334">
    <property type="entry name" value="Pectin_lyas_fold"/>
</dbReference>
<keyword evidence="1" id="KW-0732">Signal</keyword>
<evidence type="ECO:0000313" key="3">
    <source>
        <dbReference type="EMBL" id="MFD2067143.1"/>
    </source>
</evidence>
<proteinExistence type="predicted"/>
<dbReference type="InterPro" id="IPR006626">
    <property type="entry name" value="PbH1"/>
</dbReference>
<evidence type="ECO:0000313" key="4">
    <source>
        <dbReference type="Proteomes" id="UP001597369"/>
    </source>
</evidence>
<evidence type="ECO:0000259" key="2">
    <source>
        <dbReference type="PROSITE" id="PS51820"/>
    </source>
</evidence>
<dbReference type="EMBL" id="JBHUHV010000028">
    <property type="protein sequence ID" value="MFD2067143.1"/>
    <property type="molecule type" value="Genomic_DNA"/>
</dbReference>
<name>A0ABW4WWN2_9BACT</name>
<organism evidence="3 4">
    <name type="scientific">Pontibacter silvestris</name>
    <dbReference type="NCBI Taxonomy" id="2305183"/>
    <lineage>
        <taxon>Bacteria</taxon>
        <taxon>Pseudomonadati</taxon>
        <taxon>Bacteroidota</taxon>
        <taxon>Cytophagia</taxon>
        <taxon>Cytophagales</taxon>
        <taxon>Hymenobacteraceae</taxon>
        <taxon>Pontibacter</taxon>
    </lineage>
</organism>
<dbReference type="InterPro" id="IPR011658">
    <property type="entry name" value="PA14_dom"/>
</dbReference>
<reference evidence="4" key="1">
    <citation type="journal article" date="2019" name="Int. J. Syst. Evol. Microbiol.">
        <title>The Global Catalogue of Microorganisms (GCM) 10K type strain sequencing project: providing services to taxonomists for standard genome sequencing and annotation.</title>
        <authorList>
            <consortium name="The Broad Institute Genomics Platform"/>
            <consortium name="The Broad Institute Genome Sequencing Center for Infectious Disease"/>
            <person name="Wu L."/>
            <person name="Ma J."/>
        </authorList>
    </citation>
    <scope>NUCLEOTIDE SEQUENCE [LARGE SCALE GENOMIC DNA]</scope>
    <source>
        <strain evidence="4">JCM 16545</strain>
    </source>
</reference>
<protein>
    <submittedName>
        <fullName evidence="3">PA14 domain-containing protein</fullName>
    </submittedName>
</protein>
<dbReference type="SMART" id="SM00710">
    <property type="entry name" value="PbH1"/>
    <property type="match status" value="9"/>
</dbReference>
<dbReference type="SMART" id="SM00758">
    <property type="entry name" value="PA14"/>
    <property type="match status" value="1"/>
</dbReference>
<comment type="caution">
    <text evidence="3">The sequence shown here is derived from an EMBL/GenBank/DDBJ whole genome shotgun (WGS) entry which is preliminary data.</text>
</comment>
<dbReference type="SUPFAM" id="SSF56988">
    <property type="entry name" value="Anthrax protective antigen"/>
    <property type="match status" value="1"/>
</dbReference>
<gene>
    <name evidence="3" type="ORF">ACFSKU_09640</name>
</gene>
<dbReference type="Pfam" id="PF18962">
    <property type="entry name" value="Por_Secre_tail"/>
    <property type="match status" value="1"/>
</dbReference>
<keyword evidence="4" id="KW-1185">Reference proteome</keyword>
<evidence type="ECO:0000256" key="1">
    <source>
        <dbReference type="ARBA" id="ARBA00022729"/>
    </source>
</evidence>
<feature type="domain" description="PA14" evidence="2">
    <location>
        <begin position="598"/>
        <end position="750"/>
    </location>
</feature>
<dbReference type="PANTHER" id="PTHR46769">
    <property type="entry name" value="POLYCYSTIC KIDNEY AND HEPATIC DISEASE 1 (AUTOSOMAL RECESSIVE)-LIKE 1"/>
    <property type="match status" value="1"/>
</dbReference>
<dbReference type="Proteomes" id="UP001597369">
    <property type="component" value="Unassembled WGS sequence"/>
</dbReference>
<dbReference type="Pfam" id="PF07691">
    <property type="entry name" value="PA14"/>
    <property type="match status" value="1"/>
</dbReference>
<dbReference type="InterPro" id="IPR026444">
    <property type="entry name" value="Secre_tail"/>
</dbReference>
<dbReference type="Gene3D" id="2.160.20.10">
    <property type="entry name" value="Single-stranded right-handed beta-helix, Pectin lyase-like"/>
    <property type="match status" value="1"/>
</dbReference>